<gene>
    <name evidence="1" type="ORF">KGD84_00750</name>
</gene>
<keyword evidence="2" id="KW-1185">Reference proteome</keyword>
<dbReference type="EMBL" id="CP074133">
    <property type="protein sequence ID" value="QUX22973.1"/>
    <property type="molecule type" value="Genomic_DNA"/>
</dbReference>
<dbReference type="RefSeq" id="WP_220564184.1">
    <property type="nucleotide sequence ID" value="NZ_CP074133.1"/>
</dbReference>
<evidence type="ECO:0000313" key="2">
    <source>
        <dbReference type="Proteomes" id="UP000676079"/>
    </source>
</evidence>
<protein>
    <recommendedName>
        <fullName evidence="3">Phage tail protein</fullName>
    </recommendedName>
</protein>
<accession>A0ABX8BRH5</accession>
<proteinExistence type="predicted"/>
<evidence type="ECO:0008006" key="3">
    <source>
        <dbReference type="Google" id="ProtNLM"/>
    </source>
</evidence>
<name>A0ABX8BRH5_9ACTN</name>
<organism evidence="1 2">
    <name type="scientific">Nocardiopsis changdeensis</name>
    <dbReference type="NCBI Taxonomy" id="2831969"/>
    <lineage>
        <taxon>Bacteria</taxon>
        <taxon>Bacillati</taxon>
        <taxon>Actinomycetota</taxon>
        <taxon>Actinomycetes</taxon>
        <taxon>Streptosporangiales</taxon>
        <taxon>Nocardiopsidaceae</taxon>
        <taxon>Nocardiopsis</taxon>
    </lineage>
</organism>
<evidence type="ECO:0000313" key="1">
    <source>
        <dbReference type="EMBL" id="QUX22973.1"/>
    </source>
</evidence>
<reference evidence="1 2" key="1">
    <citation type="submission" date="2021-05" db="EMBL/GenBank/DDBJ databases">
        <title>Direct Submission.</title>
        <authorList>
            <person name="Li K."/>
            <person name="Gao J."/>
        </authorList>
    </citation>
    <scope>NUCLEOTIDE SEQUENCE [LARGE SCALE GENOMIC DNA]</scope>
    <source>
        <strain evidence="1 2">Mg02</strain>
    </source>
</reference>
<sequence>MLPDSLAWQGLTLGPPSVYQLLRLDGWEDMPPLDSGDEPRPARHGSWAGTSYAQARTVTVTGRIRALPVDIRDRVRDLRRVCAVPDDDTLWPLVATVLGESLTVDARVSLRVISLDKYSRLGHVPFTLQWTCPDPIRYDPDPVHLAIVPGAARPAPQQGTTSSRPTITIYGPCTTPTITVTRPGRPPLSVGFAVTMFAGESLTLDCHAGTVTASWGDDITGTLTAGSVPVEALAIPVGTSTVALAATGTGATTRAHVTYRHAYL</sequence>
<dbReference type="Proteomes" id="UP000676079">
    <property type="component" value="Chromosome"/>
</dbReference>